<reference evidence="1 2" key="1">
    <citation type="journal article" date="2013" name="Genome Announc.">
        <title>Draft Genome Sequence of Rhizobium mesoamericanum STM3625, a Nitrogen-Fixing Symbiont of Mimosa pudica Isolated in French Guiana (South America).</title>
        <authorList>
            <person name="Moulin L."/>
            <person name="Mornico D."/>
            <person name="Melkonian R."/>
            <person name="Klonowska A."/>
        </authorList>
    </citation>
    <scope>NUCLEOTIDE SEQUENCE [LARGE SCALE GENOMIC DNA]</scope>
    <source>
        <strain evidence="1 2">STM3625</strain>
    </source>
</reference>
<gene>
    <name evidence="1" type="ORF">BN77_1660</name>
</gene>
<protein>
    <submittedName>
        <fullName evidence="1">Uncharacterized protein</fullName>
    </submittedName>
</protein>
<sequence length="71" mass="8436">MIARRDFTYEEWSCLLHLYRHETVDIPNDRIRSFKEAGVTEELVNGICLSPAGRQLVAHELLLERRNRLQR</sequence>
<dbReference type="eggNOG" id="ENOG50300YM">
    <property type="taxonomic scope" value="Bacteria"/>
</dbReference>
<accession>K0PD56</accession>
<keyword evidence="2" id="KW-1185">Reference proteome</keyword>
<dbReference type="AlphaFoldDB" id="K0PD56"/>
<evidence type="ECO:0000313" key="2">
    <source>
        <dbReference type="Proteomes" id="UP000009319"/>
    </source>
</evidence>
<dbReference type="Proteomes" id="UP000009319">
    <property type="component" value="Unassembled WGS sequence"/>
</dbReference>
<proteinExistence type="predicted"/>
<dbReference type="EMBL" id="CANI01000006">
    <property type="protein sequence ID" value="CCM74526.1"/>
    <property type="molecule type" value="Genomic_DNA"/>
</dbReference>
<comment type="caution">
    <text evidence="1">The sequence shown here is derived from an EMBL/GenBank/DDBJ whole genome shotgun (WGS) entry which is preliminary data.</text>
</comment>
<organism evidence="1 2">
    <name type="scientific">Rhizobium mesoamericanum STM3625</name>
    <dbReference type="NCBI Taxonomy" id="1211777"/>
    <lineage>
        <taxon>Bacteria</taxon>
        <taxon>Pseudomonadati</taxon>
        <taxon>Pseudomonadota</taxon>
        <taxon>Alphaproteobacteria</taxon>
        <taxon>Hyphomicrobiales</taxon>
        <taxon>Rhizobiaceae</taxon>
        <taxon>Rhizobium/Agrobacterium group</taxon>
        <taxon>Rhizobium</taxon>
    </lineage>
</organism>
<name>K0PD56_9HYPH</name>
<dbReference type="HOGENOM" id="CLU_2773046_0_0_5"/>
<evidence type="ECO:0000313" key="1">
    <source>
        <dbReference type="EMBL" id="CCM74526.1"/>
    </source>
</evidence>